<reference evidence="2 3" key="1">
    <citation type="submission" date="2023-09" db="EMBL/GenBank/DDBJ databases">
        <title>Pyrofollis japonicus gen. nov. sp. nov., a novel member of the family Pyrodictiaceae isolated from the Iheya North hydrothermal field.</title>
        <authorList>
            <person name="Miyazaki U."/>
            <person name="Sanari M."/>
            <person name="Tame A."/>
            <person name="Kitajima M."/>
            <person name="Okamoto A."/>
            <person name="Sawayama S."/>
            <person name="Miyazaki J."/>
            <person name="Takai K."/>
            <person name="Nakagawa S."/>
        </authorList>
    </citation>
    <scope>NUCLEOTIDE SEQUENCE [LARGE SCALE GENOMIC DNA]</scope>
    <source>
        <strain evidence="2 3">AV2</strain>
    </source>
</reference>
<accession>A0ABM8IYK4</accession>
<evidence type="ECO:0000313" key="2">
    <source>
        <dbReference type="EMBL" id="BES81173.1"/>
    </source>
</evidence>
<evidence type="ECO:0000256" key="1">
    <source>
        <dbReference type="SAM" id="MobiDB-lite"/>
    </source>
</evidence>
<sequence>MSLSALVFRASASSASRTSSCSRLSPRRPSSPKLYGGAGDVHVAALDKRSLLEPPRSVLARHHGGVEHSVSAHKRRVDGHSAAMRHHHYVARPHIVYGHLYHSVAAADKRATREQLP</sequence>
<dbReference type="Proteomes" id="UP001341135">
    <property type="component" value="Chromosome"/>
</dbReference>
<feature type="compositionally biased region" description="Low complexity" evidence="1">
    <location>
        <begin position="11"/>
        <end position="32"/>
    </location>
</feature>
<keyword evidence="3" id="KW-1185">Reference proteome</keyword>
<proteinExistence type="predicted"/>
<dbReference type="EMBL" id="AP028907">
    <property type="protein sequence ID" value="BES81173.1"/>
    <property type="molecule type" value="Genomic_DNA"/>
</dbReference>
<gene>
    <name evidence="2" type="ORF">PABY_07400</name>
</gene>
<evidence type="ECO:0000313" key="3">
    <source>
        <dbReference type="Proteomes" id="UP001341135"/>
    </source>
</evidence>
<name>A0ABM8IYK4_9CREN</name>
<feature type="region of interest" description="Disordered" evidence="1">
    <location>
        <begin position="11"/>
        <end position="36"/>
    </location>
</feature>
<organism evidence="2 3">
    <name type="scientific">Pyrodictium abyssi</name>
    <dbReference type="NCBI Taxonomy" id="54256"/>
    <lineage>
        <taxon>Archaea</taxon>
        <taxon>Thermoproteota</taxon>
        <taxon>Thermoprotei</taxon>
        <taxon>Desulfurococcales</taxon>
        <taxon>Pyrodictiaceae</taxon>
        <taxon>Pyrodictium</taxon>
    </lineage>
</organism>
<protein>
    <submittedName>
        <fullName evidence="2">Uncharacterized protein</fullName>
    </submittedName>
</protein>